<proteinExistence type="predicted"/>
<evidence type="ECO:0000256" key="1">
    <source>
        <dbReference type="SAM" id="MobiDB-lite"/>
    </source>
</evidence>
<sequence length="82" mass="9617">MQSRVRSAIDNTQRSTIRARSLNPFNNQARSHKQSRDRQPNEIAKPMQQPNAIALHDRRSPVENFRDRVLQPLWKLLGMITK</sequence>
<gene>
    <name evidence="2" type="ORF">GS601_22635</name>
</gene>
<evidence type="ECO:0000313" key="3">
    <source>
        <dbReference type="Proteomes" id="UP000646053"/>
    </source>
</evidence>
<organism evidence="2 3">
    <name type="scientific">Myxacorys almedinensis A</name>
    <dbReference type="NCBI Taxonomy" id="2690445"/>
    <lineage>
        <taxon>Bacteria</taxon>
        <taxon>Bacillati</taxon>
        <taxon>Cyanobacteriota</taxon>
        <taxon>Cyanophyceae</taxon>
        <taxon>Leptolyngbyales</taxon>
        <taxon>Leptolyngbyaceae</taxon>
        <taxon>Myxacorys</taxon>
        <taxon>Myxacorys almedinensis</taxon>
    </lineage>
</organism>
<feature type="compositionally biased region" description="Polar residues" evidence="1">
    <location>
        <begin position="1"/>
        <end position="29"/>
    </location>
</feature>
<comment type="caution">
    <text evidence="2">The sequence shown here is derived from an EMBL/GenBank/DDBJ whole genome shotgun (WGS) entry which is preliminary data.</text>
</comment>
<accession>A0A8J7Z420</accession>
<protein>
    <submittedName>
        <fullName evidence="2">Uncharacterized protein</fullName>
    </submittedName>
</protein>
<keyword evidence="3" id="KW-1185">Reference proteome</keyword>
<dbReference type="Proteomes" id="UP000646053">
    <property type="component" value="Unassembled WGS sequence"/>
</dbReference>
<dbReference type="EMBL" id="WVIE01000069">
    <property type="protein sequence ID" value="NDJ20037.1"/>
    <property type="molecule type" value="Genomic_DNA"/>
</dbReference>
<dbReference type="RefSeq" id="WP_238393465.1">
    <property type="nucleotide sequence ID" value="NZ_WVIE01000069.1"/>
</dbReference>
<name>A0A8J7Z420_9CYAN</name>
<evidence type="ECO:0000313" key="2">
    <source>
        <dbReference type="EMBL" id="NDJ20037.1"/>
    </source>
</evidence>
<dbReference type="AlphaFoldDB" id="A0A8J7Z420"/>
<reference evidence="2" key="1">
    <citation type="submission" date="2019-12" db="EMBL/GenBank/DDBJ databases">
        <title>High-Quality draft genome sequences of three cyanobacteria isolated from the limestone walls of the Old Cathedral of Coimbra.</title>
        <authorList>
            <person name="Tiago I."/>
            <person name="Soares F."/>
            <person name="Portugal A."/>
        </authorList>
    </citation>
    <scope>NUCLEOTIDE SEQUENCE</scope>
    <source>
        <strain evidence="2">A</strain>
    </source>
</reference>
<feature type="region of interest" description="Disordered" evidence="1">
    <location>
        <begin position="1"/>
        <end position="55"/>
    </location>
</feature>